<proteinExistence type="predicted"/>
<evidence type="ECO:0000313" key="2">
    <source>
        <dbReference type="Proteomes" id="UP000593567"/>
    </source>
</evidence>
<keyword evidence="2" id="KW-1185">Reference proteome</keyword>
<gene>
    <name evidence="1" type="ORF">EB796_021230</name>
</gene>
<name>A0A7J7J473_BUGNE</name>
<protein>
    <submittedName>
        <fullName evidence="1">Uncharacterized protein</fullName>
    </submittedName>
</protein>
<organism evidence="1 2">
    <name type="scientific">Bugula neritina</name>
    <name type="common">Brown bryozoan</name>
    <name type="synonym">Sertularia neritina</name>
    <dbReference type="NCBI Taxonomy" id="10212"/>
    <lineage>
        <taxon>Eukaryota</taxon>
        <taxon>Metazoa</taxon>
        <taxon>Spiralia</taxon>
        <taxon>Lophotrochozoa</taxon>
        <taxon>Bryozoa</taxon>
        <taxon>Gymnolaemata</taxon>
        <taxon>Cheilostomatida</taxon>
        <taxon>Flustrina</taxon>
        <taxon>Buguloidea</taxon>
        <taxon>Bugulidae</taxon>
        <taxon>Bugula</taxon>
    </lineage>
</organism>
<comment type="caution">
    <text evidence="1">The sequence shown here is derived from an EMBL/GenBank/DDBJ whole genome shotgun (WGS) entry which is preliminary data.</text>
</comment>
<dbReference type="AlphaFoldDB" id="A0A7J7J473"/>
<dbReference type="EMBL" id="VXIV02003172">
    <property type="protein sequence ID" value="KAF6020456.1"/>
    <property type="molecule type" value="Genomic_DNA"/>
</dbReference>
<dbReference type="Proteomes" id="UP000593567">
    <property type="component" value="Unassembled WGS sequence"/>
</dbReference>
<evidence type="ECO:0000313" key="1">
    <source>
        <dbReference type="EMBL" id="KAF6020456.1"/>
    </source>
</evidence>
<sequence>MILDDKVVTPEQIAFPKVVTTNNSGPEANSPLVTDKVTPAVAVTPSNSGLEDVINLTHSDSVSVVNIGSVGSKRKMSTSRKRPVTAVVRKEEKGERAVQAIFEEKERGVS</sequence>
<accession>A0A7J7J473</accession>
<reference evidence="1" key="1">
    <citation type="submission" date="2020-06" db="EMBL/GenBank/DDBJ databases">
        <title>Draft genome of Bugula neritina, a colonial animal packing powerful symbionts and potential medicines.</title>
        <authorList>
            <person name="Rayko M."/>
        </authorList>
    </citation>
    <scope>NUCLEOTIDE SEQUENCE [LARGE SCALE GENOMIC DNA]</scope>
    <source>
        <strain evidence="1">Kwan_BN1</strain>
    </source>
</reference>